<dbReference type="SUPFAM" id="SSF52540">
    <property type="entry name" value="P-loop containing nucleoside triphosphate hydrolases"/>
    <property type="match status" value="1"/>
</dbReference>
<dbReference type="GO" id="GO:0016740">
    <property type="term" value="F:transferase activity"/>
    <property type="evidence" value="ECO:0007669"/>
    <property type="project" value="UniProtKB-KW"/>
</dbReference>
<dbReference type="AlphaFoldDB" id="A0A1M4ZEM4"/>
<sequence>MQVTSKDHVLKVVTMTRFHFVAGLPTAGARCLMALLAQNPRFCAASDSPAERVFNVLSAGRENQDHPLSGISSDTRSAVLRASLDAVHHARPIASVVFDNNIRWLSHVTTLAELFPLSRFVIMVRDPARIAAEMAQEAGVVTSPHALMSEHGVIGAPIQLVHDALSSPASKRLLLIDYDRLLTDPERVLDSLYAFVGEPHFTHDFRALPAREVPPQAITGHLARRVTTPSDTTSRRAQKADLPIWRRSSGSEATMLLPETG</sequence>
<dbReference type="Gene3D" id="3.40.50.300">
    <property type="entry name" value="P-loop containing nucleotide triphosphate hydrolases"/>
    <property type="match status" value="1"/>
</dbReference>
<evidence type="ECO:0000313" key="2">
    <source>
        <dbReference type="Proteomes" id="UP000184144"/>
    </source>
</evidence>
<protein>
    <submittedName>
        <fullName evidence="1">Sulfotransferase family protein</fullName>
    </submittedName>
</protein>
<accession>A0A1M4ZEM4</accession>
<dbReference type="Pfam" id="PF13469">
    <property type="entry name" value="Sulfotransfer_3"/>
    <property type="match status" value="1"/>
</dbReference>
<dbReference type="EMBL" id="FQUV01000004">
    <property type="protein sequence ID" value="SHF16405.1"/>
    <property type="molecule type" value="Genomic_DNA"/>
</dbReference>
<keyword evidence="1" id="KW-0808">Transferase</keyword>
<proteinExistence type="predicted"/>
<dbReference type="Proteomes" id="UP000184144">
    <property type="component" value="Unassembled WGS sequence"/>
</dbReference>
<organism evidence="1 2">
    <name type="scientific">Litoreibacter ascidiaceicola</name>
    <dbReference type="NCBI Taxonomy" id="1486859"/>
    <lineage>
        <taxon>Bacteria</taxon>
        <taxon>Pseudomonadati</taxon>
        <taxon>Pseudomonadota</taxon>
        <taxon>Alphaproteobacteria</taxon>
        <taxon>Rhodobacterales</taxon>
        <taxon>Roseobacteraceae</taxon>
        <taxon>Litoreibacter</taxon>
    </lineage>
</organism>
<gene>
    <name evidence="1" type="ORF">SAMN05444273_104153</name>
</gene>
<keyword evidence="2" id="KW-1185">Reference proteome</keyword>
<name>A0A1M4ZEM4_9RHOB</name>
<dbReference type="InterPro" id="IPR027417">
    <property type="entry name" value="P-loop_NTPase"/>
</dbReference>
<evidence type="ECO:0000313" key="1">
    <source>
        <dbReference type="EMBL" id="SHF16405.1"/>
    </source>
</evidence>
<dbReference type="STRING" id="1486859.SAMN05444273_104153"/>
<reference evidence="2" key="1">
    <citation type="submission" date="2016-11" db="EMBL/GenBank/DDBJ databases">
        <authorList>
            <person name="Varghese N."/>
            <person name="Submissions S."/>
        </authorList>
    </citation>
    <scope>NUCLEOTIDE SEQUENCE [LARGE SCALE GENOMIC DNA]</scope>
    <source>
        <strain evidence="2">DSM 100566</strain>
    </source>
</reference>